<dbReference type="GO" id="GO:0005886">
    <property type="term" value="C:plasma membrane"/>
    <property type="evidence" value="ECO:0007669"/>
    <property type="project" value="UniProtKB-SubCell"/>
</dbReference>
<feature type="binding site" description="axial binding residue" evidence="19">
    <location>
        <position position="170"/>
    </location>
    <ligand>
        <name>heme c</name>
        <dbReference type="ChEBI" id="CHEBI:61717"/>
        <label>2</label>
    </ligand>
    <ligandPart>
        <name>Fe</name>
        <dbReference type="ChEBI" id="CHEBI:18248"/>
    </ligandPart>
</feature>
<dbReference type="EC" id="7.1.1.8" evidence="2 17"/>
<dbReference type="GO" id="GO:0005506">
    <property type="term" value="F:iron ion binding"/>
    <property type="evidence" value="ECO:0007669"/>
    <property type="project" value="UniProtKB-UniRule"/>
</dbReference>
<keyword evidence="5 17" id="KW-1003">Cell membrane</keyword>
<dbReference type="AlphaFoldDB" id="A0A561AZK1"/>
<dbReference type="GO" id="GO:0008121">
    <property type="term" value="F:quinol-cytochrome-c reductase activity"/>
    <property type="evidence" value="ECO:0007669"/>
    <property type="project" value="UniProtKB-UniRule"/>
</dbReference>
<feature type="transmembrane region" description="Helical" evidence="17">
    <location>
        <begin position="251"/>
        <end position="270"/>
    </location>
</feature>
<evidence type="ECO:0000256" key="20">
    <source>
        <dbReference type="SAM" id="SignalP"/>
    </source>
</evidence>
<keyword evidence="13 17" id="KW-1133">Transmembrane helix</keyword>
<organism evidence="22 23">
    <name type="scientific">Kribbella amoyensis</name>
    <dbReference type="NCBI Taxonomy" id="996641"/>
    <lineage>
        <taxon>Bacteria</taxon>
        <taxon>Bacillati</taxon>
        <taxon>Actinomycetota</taxon>
        <taxon>Actinomycetes</taxon>
        <taxon>Propionibacteriales</taxon>
        <taxon>Kribbellaceae</taxon>
        <taxon>Kribbella</taxon>
    </lineage>
</organism>
<comment type="caution">
    <text evidence="22">The sequence shown here is derived from an EMBL/GenBank/DDBJ whole genome shotgun (WGS) entry which is preliminary data.</text>
</comment>
<sequence>MAVLRWGSGWRRRRFAGAAVVLAGLLLVGGAYAAVAPDNAVADQSSKSQLIEEGRKLFAVGCSSCHGLHAEGGTDGEGRIAGPPLIGVGAAAVDFQVGTGRMPAVQPGAQVEQKPRAYTEAETEALAAYVASLAPGPAIPPPQYYDVSQVTDEQLARGGELFRTNCTACHNFAGRGGALPNGRYAPSLMQSSPKHIYEAMLTGPQQMPVFSDQVLYPEDKRAIIAYIVELQQQTDPGGFGLGRLGPVSEGLWGWVVGISLLIAVAIWITAKGVRARRAQHNEE</sequence>
<comment type="subcellular location">
    <subcellularLocation>
        <location evidence="1 17">Cell membrane</location>
        <topology evidence="1 17">Multi-pass membrane protein</topology>
    </subcellularLocation>
</comment>
<evidence type="ECO:0000256" key="9">
    <source>
        <dbReference type="ARBA" id="ARBA00022723"/>
    </source>
</evidence>
<dbReference type="SUPFAM" id="SSF46626">
    <property type="entry name" value="Cytochrome c"/>
    <property type="match status" value="2"/>
</dbReference>
<evidence type="ECO:0000256" key="6">
    <source>
        <dbReference type="ARBA" id="ARBA00022617"/>
    </source>
</evidence>
<keyword evidence="20" id="KW-0732">Signal</keyword>
<dbReference type="InterPro" id="IPR050597">
    <property type="entry name" value="Cytochrome_c_Oxidase_Subunit"/>
</dbReference>
<evidence type="ECO:0000256" key="11">
    <source>
        <dbReference type="ARBA" id="ARBA00022967"/>
    </source>
</evidence>
<feature type="domain" description="Cytochrome c" evidence="21">
    <location>
        <begin position="153"/>
        <end position="231"/>
    </location>
</feature>
<name>A0A561AZK1_9ACTN</name>
<feature type="chain" id="PRO_5021713496" description="Cytochrome bc1 complex cytochrome c subunit" evidence="20">
    <location>
        <begin position="34"/>
        <end position="283"/>
    </location>
</feature>
<evidence type="ECO:0000256" key="16">
    <source>
        <dbReference type="ARBA" id="ARBA00029351"/>
    </source>
</evidence>
<keyword evidence="14 17" id="KW-0408">Iron</keyword>
<evidence type="ECO:0000256" key="15">
    <source>
        <dbReference type="ARBA" id="ARBA00023136"/>
    </source>
</evidence>
<feature type="binding site" description="covalent" evidence="18">
    <location>
        <position position="62"/>
    </location>
    <ligand>
        <name>heme c</name>
        <dbReference type="ChEBI" id="CHEBI:61717"/>
        <label>1</label>
    </ligand>
</feature>
<feature type="binding site" description="covalent" evidence="18">
    <location>
        <position position="169"/>
    </location>
    <ligand>
        <name>heme c</name>
        <dbReference type="ChEBI" id="CHEBI:61717"/>
        <label>2</label>
    </ligand>
</feature>
<dbReference type="PROSITE" id="PS51007">
    <property type="entry name" value="CYTC"/>
    <property type="match status" value="2"/>
</dbReference>
<dbReference type="InterPro" id="IPR009056">
    <property type="entry name" value="Cyt_c-like_dom"/>
</dbReference>
<evidence type="ECO:0000256" key="4">
    <source>
        <dbReference type="ARBA" id="ARBA00022448"/>
    </source>
</evidence>
<evidence type="ECO:0000256" key="10">
    <source>
        <dbReference type="ARBA" id="ARBA00022737"/>
    </source>
</evidence>
<keyword evidence="15 17" id="KW-0472">Membrane</keyword>
<dbReference type="Pfam" id="PF13442">
    <property type="entry name" value="Cytochrome_CBB3"/>
    <property type="match status" value="1"/>
</dbReference>
<dbReference type="Pfam" id="PF00034">
    <property type="entry name" value="Cytochrom_C"/>
    <property type="match status" value="1"/>
</dbReference>
<feature type="binding site" description="covalent" evidence="18">
    <location>
        <position position="65"/>
    </location>
    <ligand>
        <name>heme c</name>
        <dbReference type="ChEBI" id="CHEBI:61717"/>
        <label>1</label>
    </ligand>
</feature>
<comment type="caution">
    <text evidence="17">Lacks conserved residue(s) required for the propagation of feature annotation.</text>
</comment>
<keyword evidence="11 17" id="KW-1278">Translocase</keyword>
<keyword evidence="8 17" id="KW-0812">Transmembrane</keyword>
<evidence type="ECO:0000313" key="23">
    <source>
        <dbReference type="Proteomes" id="UP000318380"/>
    </source>
</evidence>
<dbReference type="InterPro" id="IPR036909">
    <property type="entry name" value="Cyt_c-like_dom_sf"/>
</dbReference>
<evidence type="ECO:0000256" key="8">
    <source>
        <dbReference type="ARBA" id="ARBA00022692"/>
    </source>
</evidence>
<feature type="binding site" description="covalent" evidence="18">
    <location>
        <position position="166"/>
    </location>
    <ligand>
        <name>heme c</name>
        <dbReference type="ChEBI" id="CHEBI:61717"/>
        <label>2</label>
    </ligand>
</feature>
<feature type="binding site" description="axial binding residue" evidence="19">
    <location>
        <position position="66"/>
    </location>
    <ligand>
        <name>heme c</name>
        <dbReference type="ChEBI" id="CHEBI:61717"/>
        <label>1</label>
    </ligand>
    <ligandPart>
        <name>Fe</name>
        <dbReference type="ChEBI" id="CHEBI:18248"/>
    </ligandPart>
</feature>
<dbReference type="Gene3D" id="1.10.760.10">
    <property type="entry name" value="Cytochrome c-like domain"/>
    <property type="match status" value="2"/>
</dbReference>
<evidence type="ECO:0000256" key="13">
    <source>
        <dbReference type="ARBA" id="ARBA00022989"/>
    </source>
</evidence>
<proteinExistence type="predicted"/>
<evidence type="ECO:0000256" key="14">
    <source>
        <dbReference type="ARBA" id="ARBA00023004"/>
    </source>
</evidence>
<evidence type="ECO:0000313" key="22">
    <source>
        <dbReference type="EMBL" id="TWD72036.1"/>
    </source>
</evidence>
<dbReference type="PIRSF" id="PIRSF000007">
    <property type="entry name" value="Ubiq_cycred_cyc"/>
    <property type="match status" value="1"/>
</dbReference>
<dbReference type="PANTHER" id="PTHR33751:SF13">
    <property type="entry name" value="CYTOCHROME BC1 COMPLEX CYTOCHROME C SUBUNIT"/>
    <property type="match status" value="1"/>
</dbReference>
<keyword evidence="7 17" id="KW-0679">Respiratory chain</keyword>
<evidence type="ECO:0000256" key="5">
    <source>
        <dbReference type="ARBA" id="ARBA00022475"/>
    </source>
</evidence>
<keyword evidence="10" id="KW-0677">Repeat</keyword>
<evidence type="ECO:0000256" key="19">
    <source>
        <dbReference type="PIRSR" id="PIRSR000007-51"/>
    </source>
</evidence>
<accession>A0A561AZK1</accession>
<evidence type="ECO:0000256" key="3">
    <source>
        <dbReference type="ARBA" id="ARBA00017819"/>
    </source>
</evidence>
<protein>
    <recommendedName>
        <fullName evidence="3 17">Cytochrome bc1 complex cytochrome c subunit</fullName>
        <ecNumber evidence="2 17">7.1.1.8</ecNumber>
    </recommendedName>
</protein>
<evidence type="ECO:0000256" key="7">
    <source>
        <dbReference type="ARBA" id="ARBA00022660"/>
    </source>
</evidence>
<reference evidence="22 23" key="1">
    <citation type="submission" date="2019-06" db="EMBL/GenBank/DDBJ databases">
        <title>Sequencing the genomes of 1000 actinobacteria strains.</title>
        <authorList>
            <person name="Klenk H.-P."/>
        </authorList>
    </citation>
    <scope>NUCLEOTIDE SEQUENCE [LARGE SCALE GENOMIC DNA]</scope>
    <source>
        <strain evidence="22 23">DSM 24683</strain>
    </source>
</reference>
<evidence type="ECO:0000256" key="1">
    <source>
        <dbReference type="ARBA" id="ARBA00004651"/>
    </source>
</evidence>
<comment type="PTM">
    <text evidence="18">Binds 2 heme c groups covalently per subunit.</text>
</comment>
<comment type="catalytic activity">
    <reaction evidence="16 17">
        <text>a quinol + 2 Fe(III)-[cytochrome c](out) = a quinone + 2 Fe(II)-[cytochrome c](out) + 2 H(+)(out)</text>
        <dbReference type="Rhea" id="RHEA:11484"/>
        <dbReference type="Rhea" id="RHEA-COMP:10350"/>
        <dbReference type="Rhea" id="RHEA-COMP:14399"/>
        <dbReference type="ChEBI" id="CHEBI:15378"/>
        <dbReference type="ChEBI" id="CHEBI:24646"/>
        <dbReference type="ChEBI" id="CHEBI:29033"/>
        <dbReference type="ChEBI" id="CHEBI:29034"/>
        <dbReference type="ChEBI" id="CHEBI:132124"/>
        <dbReference type="EC" id="7.1.1.8"/>
    </reaction>
</comment>
<dbReference type="InterPro" id="IPR009152">
    <property type="entry name" value="bc1_cytC-su"/>
</dbReference>
<evidence type="ECO:0000259" key="21">
    <source>
        <dbReference type="PROSITE" id="PS51007"/>
    </source>
</evidence>
<keyword evidence="9 17" id="KW-0479">Metal-binding</keyword>
<feature type="signal peptide" evidence="20">
    <location>
        <begin position="1"/>
        <end position="33"/>
    </location>
</feature>
<keyword evidence="6 17" id="KW-0349">Heme</keyword>
<gene>
    <name evidence="22" type="ORF">FB561_7560</name>
</gene>
<evidence type="ECO:0000256" key="2">
    <source>
        <dbReference type="ARBA" id="ARBA00012951"/>
    </source>
</evidence>
<keyword evidence="23" id="KW-1185">Reference proteome</keyword>
<keyword evidence="12 17" id="KW-0249">Electron transport</keyword>
<keyword evidence="4 17" id="KW-0813">Transport</keyword>
<evidence type="ECO:0000256" key="17">
    <source>
        <dbReference type="PIRNR" id="PIRNR000007"/>
    </source>
</evidence>
<dbReference type="PANTHER" id="PTHR33751">
    <property type="entry name" value="CBB3-TYPE CYTOCHROME C OXIDASE SUBUNIT FIXP"/>
    <property type="match status" value="1"/>
</dbReference>
<evidence type="ECO:0000256" key="12">
    <source>
        <dbReference type="ARBA" id="ARBA00022982"/>
    </source>
</evidence>
<dbReference type="GO" id="GO:0020037">
    <property type="term" value="F:heme binding"/>
    <property type="evidence" value="ECO:0007669"/>
    <property type="project" value="UniProtKB-UniRule"/>
</dbReference>
<feature type="domain" description="Cytochrome c" evidence="21">
    <location>
        <begin position="49"/>
        <end position="134"/>
    </location>
</feature>
<comment type="subunit">
    <text evidence="17">The cytochrome bc1 complex is composed of a cytochrome b (QcrB), the Rieske iron-sulfur protein (QcrA) and a diheme cytochrome c (QcrC) subunit.</text>
</comment>
<evidence type="ECO:0000256" key="18">
    <source>
        <dbReference type="PIRSR" id="PIRSR000007-50"/>
    </source>
</evidence>
<dbReference type="Proteomes" id="UP000318380">
    <property type="component" value="Unassembled WGS sequence"/>
</dbReference>
<dbReference type="EMBL" id="VIVK01000005">
    <property type="protein sequence ID" value="TWD72036.1"/>
    <property type="molecule type" value="Genomic_DNA"/>
</dbReference>